<gene>
    <name evidence="1" type="ORF">METZ01_LOCUS401756</name>
</gene>
<accession>A0A382VQX3</accession>
<evidence type="ECO:0000313" key="1">
    <source>
        <dbReference type="EMBL" id="SVD48902.1"/>
    </source>
</evidence>
<dbReference type="AlphaFoldDB" id="A0A382VQX3"/>
<proteinExistence type="predicted"/>
<name>A0A382VQX3_9ZZZZ</name>
<reference evidence="1" key="1">
    <citation type="submission" date="2018-05" db="EMBL/GenBank/DDBJ databases">
        <authorList>
            <person name="Lanie J.A."/>
            <person name="Ng W.-L."/>
            <person name="Kazmierczak K.M."/>
            <person name="Andrzejewski T.M."/>
            <person name="Davidsen T.M."/>
            <person name="Wayne K.J."/>
            <person name="Tettelin H."/>
            <person name="Glass J.I."/>
            <person name="Rusch D."/>
            <person name="Podicherti R."/>
            <person name="Tsui H.-C.T."/>
            <person name="Winkler M.E."/>
        </authorList>
    </citation>
    <scope>NUCLEOTIDE SEQUENCE</scope>
</reference>
<sequence>MPSEYVSDFGKTTKVPQMFSSWKSTKQPIQLKNLFGCTVQDQRNNLGPFNMIKLCSNEKISPRNPCYNSPEL</sequence>
<organism evidence="1">
    <name type="scientific">marine metagenome</name>
    <dbReference type="NCBI Taxonomy" id="408172"/>
    <lineage>
        <taxon>unclassified sequences</taxon>
        <taxon>metagenomes</taxon>
        <taxon>ecological metagenomes</taxon>
    </lineage>
</organism>
<protein>
    <submittedName>
        <fullName evidence="1">Uncharacterized protein</fullName>
    </submittedName>
</protein>
<dbReference type="EMBL" id="UINC01153923">
    <property type="protein sequence ID" value="SVD48902.1"/>
    <property type="molecule type" value="Genomic_DNA"/>
</dbReference>